<comment type="subcellular location">
    <subcellularLocation>
        <location evidence="1">Host cell</location>
    </subcellularLocation>
    <subcellularLocation>
        <location evidence="2">Secreted</location>
    </subcellularLocation>
</comment>
<evidence type="ECO:0000256" key="3">
    <source>
        <dbReference type="ARBA" id="ARBA00022525"/>
    </source>
</evidence>
<sequence length="328" mass="38568">MTENYICCFIQGANSKFLVNVEAIETIEDLRDLIVCQQRKFFRNLNIDEYGIFKISVSFDDNAKYEKLKTSPIMIEREKLEDSQKISETFKINKMQIQVFMGILVDTSMKKIVKEASVSTQIRELTETVQVSIVQNRDMIEQLLVEQNRVLLERIDAKKTKFVTKGKELNELCKTRVLRVGDVFRFEKKFETLAGIKINQDFKIVAINNNTYAPTVQIKDKTVPVDGVVMLERQIINNNVKEEIKRQIVQDKENFLKKLQDYNHKRGGGREEKIRTAINENLEIKDLITRIFEVQITNIHSESNIFFDIHNSEMKMIDYIETYFKKWK</sequence>
<organism evidence="5 6">
    <name type="scientific">Rhizophagus irregularis (strain DAOM 197198w)</name>
    <name type="common">Glomus intraradices</name>
    <dbReference type="NCBI Taxonomy" id="1432141"/>
    <lineage>
        <taxon>Eukaryota</taxon>
        <taxon>Fungi</taxon>
        <taxon>Fungi incertae sedis</taxon>
        <taxon>Mucoromycota</taxon>
        <taxon>Glomeromycotina</taxon>
        <taxon>Glomeromycetes</taxon>
        <taxon>Glomerales</taxon>
        <taxon>Glomeraceae</taxon>
        <taxon>Rhizophagus</taxon>
    </lineage>
</organism>
<dbReference type="GO" id="GO:0043657">
    <property type="term" value="C:host cell"/>
    <property type="evidence" value="ECO:0007669"/>
    <property type="project" value="UniProtKB-SubCell"/>
</dbReference>
<protein>
    <recommendedName>
        <fullName evidence="4">Crinkler effector protein N-terminal domain-containing protein</fullName>
    </recommendedName>
</protein>
<evidence type="ECO:0000313" key="6">
    <source>
        <dbReference type="Proteomes" id="UP000022910"/>
    </source>
</evidence>
<evidence type="ECO:0000256" key="2">
    <source>
        <dbReference type="ARBA" id="ARBA00004613"/>
    </source>
</evidence>
<dbReference type="HOGENOM" id="CLU_847716_0_0_1"/>
<dbReference type="Pfam" id="PF20147">
    <property type="entry name" value="Crinkler"/>
    <property type="match status" value="1"/>
</dbReference>
<gene>
    <name evidence="5" type="ORF">RirG_181720</name>
</gene>
<dbReference type="AlphaFoldDB" id="A0A015M028"/>
<dbReference type="InterPro" id="IPR045379">
    <property type="entry name" value="Crinkler_N"/>
</dbReference>
<keyword evidence="6" id="KW-1185">Reference proteome</keyword>
<keyword evidence="3" id="KW-0964">Secreted</keyword>
<evidence type="ECO:0000259" key="4">
    <source>
        <dbReference type="Pfam" id="PF20147"/>
    </source>
</evidence>
<accession>A0A015M028</accession>
<reference evidence="5 6" key="1">
    <citation type="submission" date="2014-02" db="EMBL/GenBank/DDBJ databases">
        <title>Single nucleus genome sequencing reveals high similarity among nuclei of an endomycorrhizal fungus.</title>
        <authorList>
            <person name="Lin K."/>
            <person name="Geurts R."/>
            <person name="Zhang Z."/>
            <person name="Limpens E."/>
            <person name="Saunders D.G."/>
            <person name="Mu D."/>
            <person name="Pang E."/>
            <person name="Cao H."/>
            <person name="Cha H."/>
            <person name="Lin T."/>
            <person name="Zhou Q."/>
            <person name="Shang Y."/>
            <person name="Li Y."/>
            <person name="Ivanov S."/>
            <person name="Sharma T."/>
            <person name="Velzen R.V."/>
            <person name="Ruijter N.D."/>
            <person name="Aanen D.K."/>
            <person name="Win J."/>
            <person name="Kamoun S."/>
            <person name="Bisseling T."/>
            <person name="Huang S."/>
        </authorList>
    </citation>
    <scope>NUCLEOTIDE SEQUENCE [LARGE SCALE GENOMIC DNA]</scope>
    <source>
        <strain evidence="6">DAOM197198w</strain>
    </source>
</reference>
<dbReference type="GO" id="GO:0005576">
    <property type="term" value="C:extracellular region"/>
    <property type="evidence" value="ECO:0007669"/>
    <property type="project" value="UniProtKB-SubCell"/>
</dbReference>
<evidence type="ECO:0000313" key="5">
    <source>
        <dbReference type="EMBL" id="EXX60243.1"/>
    </source>
</evidence>
<comment type="caution">
    <text evidence="5">The sequence shown here is derived from an EMBL/GenBank/DDBJ whole genome shotgun (WGS) entry which is preliminary data.</text>
</comment>
<proteinExistence type="predicted"/>
<evidence type="ECO:0000256" key="1">
    <source>
        <dbReference type="ARBA" id="ARBA00004340"/>
    </source>
</evidence>
<feature type="domain" description="Crinkler effector protein N-terminal" evidence="4">
    <location>
        <begin position="6"/>
        <end position="99"/>
    </location>
</feature>
<dbReference type="Proteomes" id="UP000022910">
    <property type="component" value="Unassembled WGS sequence"/>
</dbReference>
<dbReference type="EMBL" id="JEMT01025985">
    <property type="protein sequence ID" value="EXX60243.1"/>
    <property type="molecule type" value="Genomic_DNA"/>
</dbReference>
<dbReference type="OrthoDB" id="2337866at2759"/>
<name>A0A015M028_RHIIW</name>